<sequence length="69" mass="7866">METWPAGPVRRARQDSGEKSSGSFGSCKMVRSIGKNLPLYRLGFFSRHERGEAFWREVKKYSTSQLGLL</sequence>
<evidence type="ECO:0000313" key="3">
    <source>
        <dbReference type="Proteomes" id="UP001197609"/>
    </source>
</evidence>
<feature type="region of interest" description="Disordered" evidence="1">
    <location>
        <begin position="1"/>
        <end position="26"/>
    </location>
</feature>
<organism evidence="2 3">
    <name type="scientific">Candidatus Methylomirabilis tolerans</name>
    <dbReference type="NCBI Taxonomy" id="3123416"/>
    <lineage>
        <taxon>Bacteria</taxon>
        <taxon>Candidatus Methylomirabilota</taxon>
        <taxon>Candidatus Methylomirabilia</taxon>
        <taxon>Candidatus Methylomirabilales</taxon>
        <taxon>Candidatus Methylomirabilaceae</taxon>
        <taxon>Candidatus Methylomirabilis</taxon>
    </lineage>
</organism>
<proteinExistence type="predicted"/>
<comment type="caution">
    <text evidence="2">The sequence shown here is derived from an EMBL/GenBank/DDBJ whole genome shotgun (WGS) entry which is preliminary data.</text>
</comment>
<reference evidence="2 3" key="1">
    <citation type="journal article" date="2021" name="bioRxiv">
        <title>Unraveling nitrogen, sulfur and carbon metabolic pathways and microbial community transcriptional responses to substrate deprivation and toxicity stresses in a bioreactor mimicking anoxic brackish coastal sediment conditions.</title>
        <authorList>
            <person name="Martins P.D."/>
            <person name="Echeveste M.J."/>
            <person name="Arshad A."/>
            <person name="Kurth J."/>
            <person name="Ouboter H."/>
            <person name="Jetten M.S.M."/>
            <person name="Welte C.U."/>
        </authorList>
    </citation>
    <scope>NUCLEOTIDE SEQUENCE [LARGE SCALE GENOMIC DNA]</scope>
    <source>
        <strain evidence="2">MAG_38</strain>
    </source>
</reference>
<evidence type="ECO:0000256" key="1">
    <source>
        <dbReference type="SAM" id="MobiDB-lite"/>
    </source>
</evidence>
<dbReference type="AlphaFoldDB" id="A0AAJ1AH48"/>
<dbReference type="EMBL" id="JAIOIU010000069">
    <property type="protein sequence ID" value="MBZ0159639.1"/>
    <property type="molecule type" value="Genomic_DNA"/>
</dbReference>
<protein>
    <submittedName>
        <fullName evidence="2">Uncharacterized protein</fullName>
    </submittedName>
</protein>
<gene>
    <name evidence="2" type="ORF">K8G79_05840</name>
</gene>
<dbReference type="Proteomes" id="UP001197609">
    <property type="component" value="Unassembled WGS sequence"/>
</dbReference>
<accession>A0AAJ1AH48</accession>
<evidence type="ECO:0000313" key="2">
    <source>
        <dbReference type="EMBL" id="MBZ0159639.1"/>
    </source>
</evidence>
<name>A0AAJ1AH48_9BACT</name>